<dbReference type="InterPro" id="IPR002110">
    <property type="entry name" value="Ankyrin_rpt"/>
</dbReference>
<dbReference type="Proteomes" id="UP000186817">
    <property type="component" value="Unassembled WGS sequence"/>
</dbReference>
<protein>
    <submittedName>
        <fullName evidence="5">Kinase D-interacting substrate of 220 kDa</fullName>
    </submittedName>
</protein>
<evidence type="ECO:0000256" key="2">
    <source>
        <dbReference type="ARBA" id="ARBA00023043"/>
    </source>
</evidence>
<organism evidence="5 6">
    <name type="scientific">Symbiodinium microadriaticum</name>
    <name type="common">Dinoflagellate</name>
    <name type="synonym">Zooxanthella microadriatica</name>
    <dbReference type="NCBI Taxonomy" id="2951"/>
    <lineage>
        <taxon>Eukaryota</taxon>
        <taxon>Sar</taxon>
        <taxon>Alveolata</taxon>
        <taxon>Dinophyceae</taxon>
        <taxon>Suessiales</taxon>
        <taxon>Symbiodiniaceae</taxon>
        <taxon>Symbiodinium</taxon>
    </lineage>
</organism>
<keyword evidence="5" id="KW-0808">Transferase</keyword>
<evidence type="ECO:0000259" key="4">
    <source>
        <dbReference type="PROSITE" id="PS50053"/>
    </source>
</evidence>
<dbReference type="PROSITE" id="PS50088">
    <property type="entry name" value="ANK_REPEAT"/>
    <property type="match status" value="5"/>
</dbReference>
<dbReference type="SMART" id="SM00248">
    <property type="entry name" value="ANK"/>
    <property type="match status" value="5"/>
</dbReference>
<dbReference type="AlphaFoldDB" id="A0A1Q9D9V0"/>
<feature type="repeat" description="ANK" evidence="3">
    <location>
        <begin position="329"/>
        <end position="361"/>
    </location>
</feature>
<dbReference type="CDD" id="cd17039">
    <property type="entry name" value="Ubl_ubiquitin_like"/>
    <property type="match status" value="1"/>
</dbReference>
<dbReference type="EMBL" id="LSRX01000641">
    <property type="protein sequence ID" value="OLP91966.1"/>
    <property type="molecule type" value="Genomic_DNA"/>
</dbReference>
<gene>
    <name evidence="5" type="primary">Kidins220</name>
    <name evidence="5" type="ORF">AK812_SmicGene26277</name>
</gene>
<proteinExistence type="predicted"/>
<dbReference type="OrthoDB" id="194358at2759"/>
<dbReference type="SUPFAM" id="SSF48403">
    <property type="entry name" value="Ankyrin repeat"/>
    <property type="match status" value="1"/>
</dbReference>
<dbReference type="GO" id="GO:0016301">
    <property type="term" value="F:kinase activity"/>
    <property type="evidence" value="ECO:0007669"/>
    <property type="project" value="UniProtKB-KW"/>
</dbReference>
<evidence type="ECO:0000256" key="1">
    <source>
        <dbReference type="ARBA" id="ARBA00022737"/>
    </source>
</evidence>
<dbReference type="InterPro" id="IPR050889">
    <property type="entry name" value="Dendritic_Spine_Reg/Scaffold"/>
</dbReference>
<evidence type="ECO:0000313" key="5">
    <source>
        <dbReference type="EMBL" id="OLP91966.1"/>
    </source>
</evidence>
<comment type="caution">
    <text evidence="5">The sequence shown here is derived from an EMBL/GenBank/DDBJ whole genome shotgun (WGS) entry which is preliminary data.</text>
</comment>
<dbReference type="PANTHER" id="PTHR24166">
    <property type="entry name" value="ROLLING PEBBLES, ISOFORM B"/>
    <property type="match status" value="1"/>
</dbReference>
<feature type="repeat" description="ANK" evidence="3">
    <location>
        <begin position="362"/>
        <end position="394"/>
    </location>
</feature>
<evidence type="ECO:0000256" key="3">
    <source>
        <dbReference type="PROSITE-ProRule" id="PRU00023"/>
    </source>
</evidence>
<dbReference type="Pfam" id="PF00023">
    <property type="entry name" value="Ank"/>
    <property type="match status" value="1"/>
</dbReference>
<evidence type="ECO:0000313" key="6">
    <source>
        <dbReference type="Proteomes" id="UP000186817"/>
    </source>
</evidence>
<dbReference type="Gene3D" id="1.25.40.20">
    <property type="entry name" value="Ankyrin repeat-containing domain"/>
    <property type="match status" value="3"/>
</dbReference>
<dbReference type="Pfam" id="PF12796">
    <property type="entry name" value="Ank_2"/>
    <property type="match status" value="2"/>
</dbReference>
<keyword evidence="1" id="KW-0677">Repeat</keyword>
<dbReference type="PROSITE" id="PS50053">
    <property type="entry name" value="UBIQUITIN_2"/>
    <property type="match status" value="1"/>
</dbReference>
<dbReference type="PANTHER" id="PTHR24166:SF48">
    <property type="entry name" value="PROTEIN VAPYRIN"/>
    <property type="match status" value="1"/>
</dbReference>
<dbReference type="InterPro" id="IPR036770">
    <property type="entry name" value="Ankyrin_rpt-contain_sf"/>
</dbReference>
<dbReference type="Gene3D" id="3.10.20.90">
    <property type="entry name" value="Phosphatidylinositol 3-kinase Catalytic Subunit, Chain A, domain 1"/>
    <property type="match status" value="1"/>
</dbReference>
<keyword evidence="6" id="KW-1185">Reference proteome</keyword>
<feature type="repeat" description="ANK" evidence="3">
    <location>
        <begin position="395"/>
        <end position="427"/>
    </location>
</feature>
<reference evidence="5 6" key="1">
    <citation type="submission" date="2016-02" db="EMBL/GenBank/DDBJ databases">
        <title>Genome analysis of coral dinoflagellate symbionts highlights evolutionary adaptations to a symbiotic lifestyle.</title>
        <authorList>
            <person name="Aranda M."/>
            <person name="Li Y."/>
            <person name="Liew Y.J."/>
            <person name="Baumgarten S."/>
            <person name="Simakov O."/>
            <person name="Wilson M."/>
            <person name="Piel J."/>
            <person name="Ashoor H."/>
            <person name="Bougouffa S."/>
            <person name="Bajic V.B."/>
            <person name="Ryu T."/>
            <person name="Ravasi T."/>
            <person name="Bayer T."/>
            <person name="Micklem G."/>
            <person name="Kim H."/>
            <person name="Bhak J."/>
            <person name="Lajeunesse T.C."/>
            <person name="Voolstra C.R."/>
        </authorList>
    </citation>
    <scope>NUCLEOTIDE SEQUENCE [LARGE SCALE GENOMIC DNA]</scope>
    <source>
        <strain evidence="5 6">CCMP2467</strain>
    </source>
</reference>
<sequence length="453" mass="48974">MRLKGLLEDQKRKRSIVIAVMPVDLALLTVLIPGLSRGDDEEYQVYKIAKGRRVDKKKGSGRGQKPEERWDKVTRKDLDPEDNWVAEGERSATGLVRSLERAMQMECAVVPVVVSAQFRFPALSFYEGLLKFTPGLAVDIGRVALRRCVHDFGQMLQVSMLSGEAVTSIAVEEVHDVRGLKQHLTQLHGLPPRFRQRVFFHGENLEDDVKLDSPMDLDLVLLTFADVSAEQVEELTAVAGRGSVSEVESMLQLPQDPDLMGAGPRPPLSIASGAGHVEVVRLLLEAGASGNLAGNDGFTALTSASVQGHVEIVQLLLEAGADKNLPDNSGFTALTSASLQGHMEVVRLLLDFGADMNLCGLNGFTPLTSASSQAHMEVVCLLLQEGADTDRADSNGSTALTTASLNGYIEVVRMLLEAGADRNLRDNNGMRPREMAAVGGHAEIVRLLKGKLA</sequence>
<feature type="repeat" description="ANK" evidence="3">
    <location>
        <begin position="263"/>
        <end position="295"/>
    </location>
</feature>
<feature type="domain" description="Ubiquitin-like" evidence="4">
    <location>
        <begin position="154"/>
        <end position="213"/>
    </location>
</feature>
<keyword evidence="2 3" id="KW-0040">ANK repeat</keyword>
<keyword evidence="5" id="KW-0418">Kinase</keyword>
<dbReference type="PRINTS" id="PR01415">
    <property type="entry name" value="ANKYRIN"/>
</dbReference>
<feature type="repeat" description="ANK" evidence="3">
    <location>
        <begin position="296"/>
        <end position="328"/>
    </location>
</feature>
<dbReference type="InterPro" id="IPR000626">
    <property type="entry name" value="Ubiquitin-like_dom"/>
</dbReference>
<name>A0A1Q9D9V0_SYMMI</name>
<dbReference type="PROSITE" id="PS50297">
    <property type="entry name" value="ANK_REP_REGION"/>
    <property type="match status" value="5"/>
</dbReference>
<accession>A0A1Q9D9V0</accession>